<dbReference type="EMBL" id="GBRH01267803">
    <property type="protein sequence ID" value="JAD30092.1"/>
    <property type="molecule type" value="Transcribed_RNA"/>
</dbReference>
<accession>A0A0A8Z5L0</accession>
<proteinExistence type="predicted"/>
<dbReference type="AlphaFoldDB" id="A0A0A8Z5L0"/>
<reference evidence="1" key="2">
    <citation type="journal article" date="2015" name="Data Brief">
        <title>Shoot transcriptome of the giant reed, Arundo donax.</title>
        <authorList>
            <person name="Barrero R.A."/>
            <person name="Guerrero F.D."/>
            <person name="Moolhuijzen P."/>
            <person name="Goolsby J.A."/>
            <person name="Tidwell J."/>
            <person name="Bellgard S.E."/>
            <person name="Bellgard M.I."/>
        </authorList>
    </citation>
    <scope>NUCLEOTIDE SEQUENCE</scope>
    <source>
        <tissue evidence="1">Shoot tissue taken approximately 20 cm above the soil surface</tissue>
    </source>
</reference>
<evidence type="ECO:0000313" key="1">
    <source>
        <dbReference type="EMBL" id="JAD30092.1"/>
    </source>
</evidence>
<name>A0A0A8Z5L0_ARUDO</name>
<organism evidence="1">
    <name type="scientific">Arundo donax</name>
    <name type="common">Giant reed</name>
    <name type="synonym">Donax arundinaceus</name>
    <dbReference type="NCBI Taxonomy" id="35708"/>
    <lineage>
        <taxon>Eukaryota</taxon>
        <taxon>Viridiplantae</taxon>
        <taxon>Streptophyta</taxon>
        <taxon>Embryophyta</taxon>
        <taxon>Tracheophyta</taxon>
        <taxon>Spermatophyta</taxon>
        <taxon>Magnoliopsida</taxon>
        <taxon>Liliopsida</taxon>
        <taxon>Poales</taxon>
        <taxon>Poaceae</taxon>
        <taxon>PACMAD clade</taxon>
        <taxon>Arundinoideae</taxon>
        <taxon>Arundineae</taxon>
        <taxon>Arundo</taxon>
    </lineage>
</organism>
<reference evidence="1" key="1">
    <citation type="submission" date="2014-09" db="EMBL/GenBank/DDBJ databases">
        <authorList>
            <person name="Magalhaes I.L.F."/>
            <person name="Oliveira U."/>
            <person name="Santos F.R."/>
            <person name="Vidigal T.H.D.A."/>
            <person name="Brescovit A.D."/>
            <person name="Santos A.J."/>
        </authorList>
    </citation>
    <scope>NUCLEOTIDE SEQUENCE</scope>
    <source>
        <tissue evidence="1">Shoot tissue taken approximately 20 cm above the soil surface</tissue>
    </source>
</reference>
<sequence>MLVVLPSSRIAWALQASASCDLFWYSVASSCTLSSSSWTCLRLCVTKR</sequence>
<protein>
    <submittedName>
        <fullName evidence="1">Uncharacterized protein</fullName>
    </submittedName>
</protein>